<dbReference type="InterPro" id="IPR002347">
    <property type="entry name" value="SDR_fam"/>
</dbReference>
<comment type="similarity">
    <text evidence="1">Belongs to the short-chain dehydrogenases/reductases (SDR) family.</text>
</comment>
<dbReference type="PANTHER" id="PTHR43943:SF2">
    <property type="entry name" value="DEHYDROGENASE_REDUCTASE 4"/>
    <property type="match status" value="1"/>
</dbReference>
<dbReference type="EMBL" id="JACHGB010000008">
    <property type="protein sequence ID" value="MBB5273758.1"/>
    <property type="molecule type" value="Genomic_DNA"/>
</dbReference>
<sequence length="259" mass="27426">MIKTELFDLSGKVALLTGASRGMGRAMAQALAEHGARVMVSSRKLDACQAVADEINQRCGEQRAFAFACNAGYKEQLQALVDATHQALGPIDVLVGNAGVNPYYGAQLDIPDEAYDKTMATNVKSNLWLARMVAPDMIAKGSGSMMFTASVGAFVPSTSLGTYNISKMALISLVRNLAAELGPKGVRVNAICPGLIRTDFAEALWNNPEAERRATEEIPLRRLGEAEDLKGLAVFLASGASGYITGQALTICGGSHMRA</sequence>
<dbReference type="Gene3D" id="3.40.50.720">
    <property type="entry name" value="NAD(P)-binding Rossmann-like Domain"/>
    <property type="match status" value="1"/>
</dbReference>
<evidence type="ECO:0000313" key="2">
    <source>
        <dbReference type="EMBL" id="MBB5273758.1"/>
    </source>
</evidence>
<proteinExistence type="inferred from homology"/>
<dbReference type="Proteomes" id="UP000532440">
    <property type="component" value="Unassembled WGS sequence"/>
</dbReference>
<dbReference type="PANTHER" id="PTHR43943">
    <property type="entry name" value="DEHYDROGENASE/REDUCTASE (SDR FAMILY) MEMBER 4"/>
    <property type="match status" value="1"/>
</dbReference>
<comment type="caution">
    <text evidence="2">The sequence shown here is derived from an EMBL/GenBank/DDBJ whole genome shotgun (WGS) entry which is preliminary data.</text>
</comment>
<dbReference type="NCBIfam" id="NF005559">
    <property type="entry name" value="PRK07231.1"/>
    <property type="match status" value="1"/>
</dbReference>
<dbReference type="FunFam" id="3.40.50.720:FF:000084">
    <property type="entry name" value="Short-chain dehydrogenase reductase"/>
    <property type="match status" value="1"/>
</dbReference>
<dbReference type="PROSITE" id="PS00061">
    <property type="entry name" value="ADH_SHORT"/>
    <property type="match status" value="1"/>
</dbReference>
<name>A0A7W8HMC9_9BURK</name>
<dbReference type="RefSeq" id="WP_183970621.1">
    <property type="nucleotide sequence ID" value="NZ_BAABEW010000013.1"/>
</dbReference>
<dbReference type="CDD" id="cd05233">
    <property type="entry name" value="SDR_c"/>
    <property type="match status" value="1"/>
</dbReference>
<dbReference type="InterPro" id="IPR020904">
    <property type="entry name" value="Sc_DH/Rdtase_CS"/>
</dbReference>
<dbReference type="Pfam" id="PF13561">
    <property type="entry name" value="adh_short_C2"/>
    <property type="match status" value="1"/>
</dbReference>
<dbReference type="SUPFAM" id="SSF51735">
    <property type="entry name" value="NAD(P)-binding Rossmann-fold domains"/>
    <property type="match status" value="1"/>
</dbReference>
<evidence type="ECO:0000256" key="1">
    <source>
        <dbReference type="ARBA" id="ARBA00006484"/>
    </source>
</evidence>
<dbReference type="PRINTS" id="PR00080">
    <property type="entry name" value="SDRFAMILY"/>
</dbReference>
<reference evidence="2 3" key="1">
    <citation type="submission" date="2020-08" db="EMBL/GenBank/DDBJ databases">
        <title>Genomic Encyclopedia of Type Strains, Phase IV (KMG-IV): sequencing the most valuable type-strain genomes for metagenomic binning, comparative biology and taxonomic classification.</title>
        <authorList>
            <person name="Goeker M."/>
        </authorList>
    </citation>
    <scope>NUCLEOTIDE SEQUENCE [LARGE SCALE GENOMIC DNA]</scope>
    <source>
        <strain evidence="2 3">DSM 29781</strain>
    </source>
</reference>
<dbReference type="InterPro" id="IPR036291">
    <property type="entry name" value="NAD(P)-bd_dom_sf"/>
</dbReference>
<dbReference type="AlphaFoldDB" id="A0A7W8HMC9"/>
<accession>A0A7W8HMC9</accession>
<organism evidence="2 3">
    <name type="scientific">Quisquiliibacterium transsilvanicum</name>
    <dbReference type="NCBI Taxonomy" id="1549638"/>
    <lineage>
        <taxon>Bacteria</taxon>
        <taxon>Pseudomonadati</taxon>
        <taxon>Pseudomonadota</taxon>
        <taxon>Betaproteobacteria</taxon>
        <taxon>Burkholderiales</taxon>
        <taxon>Burkholderiaceae</taxon>
        <taxon>Quisquiliibacterium</taxon>
    </lineage>
</organism>
<keyword evidence="3" id="KW-1185">Reference proteome</keyword>
<protein>
    <submittedName>
        <fullName evidence="2">NAD(P)-dependent dehydrogenase (Short-subunit alcohol dehydrogenase family)</fullName>
    </submittedName>
</protein>
<gene>
    <name evidence="2" type="ORF">HNQ70_003789</name>
</gene>
<evidence type="ECO:0000313" key="3">
    <source>
        <dbReference type="Proteomes" id="UP000532440"/>
    </source>
</evidence>
<dbReference type="PRINTS" id="PR00081">
    <property type="entry name" value="GDHRDH"/>
</dbReference>